<keyword evidence="2" id="KW-0812">Transmembrane</keyword>
<dbReference type="PROSITE" id="PS50026">
    <property type="entry name" value="EGF_3"/>
    <property type="match status" value="1"/>
</dbReference>
<dbReference type="InterPro" id="IPR000742">
    <property type="entry name" value="EGF"/>
</dbReference>
<keyword evidence="3" id="KW-0732">Signal</keyword>
<feature type="transmembrane region" description="Helical" evidence="2">
    <location>
        <begin position="111"/>
        <end position="130"/>
    </location>
</feature>
<feature type="chain" id="PRO_5028376164" description="EGF-like domain-containing protein" evidence="3">
    <location>
        <begin position="20"/>
        <end position="150"/>
    </location>
</feature>
<organism evidence="5 6">
    <name type="scientific">Meloidogyne enterolobii</name>
    <name type="common">Root-knot nematode worm</name>
    <name type="synonym">Meloidogyne mayaguensis</name>
    <dbReference type="NCBI Taxonomy" id="390850"/>
    <lineage>
        <taxon>Eukaryota</taxon>
        <taxon>Metazoa</taxon>
        <taxon>Ecdysozoa</taxon>
        <taxon>Nematoda</taxon>
        <taxon>Chromadorea</taxon>
        <taxon>Rhabditida</taxon>
        <taxon>Tylenchina</taxon>
        <taxon>Tylenchomorpha</taxon>
        <taxon>Tylenchoidea</taxon>
        <taxon>Meloidogynidae</taxon>
        <taxon>Meloidogyninae</taxon>
        <taxon>Meloidogyne</taxon>
    </lineage>
</organism>
<feature type="signal peptide" evidence="3">
    <location>
        <begin position="1"/>
        <end position="19"/>
    </location>
</feature>
<comment type="caution">
    <text evidence="1">Lacks conserved residue(s) required for the propagation of feature annotation.</text>
</comment>
<keyword evidence="2" id="KW-1133">Transmembrane helix</keyword>
<evidence type="ECO:0000313" key="6">
    <source>
        <dbReference type="Proteomes" id="UP000580250"/>
    </source>
</evidence>
<gene>
    <name evidence="5" type="ORF">MENT_LOCUS18328</name>
</gene>
<dbReference type="Gene3D" id="2.10.25.10">
    <property type="entry name" value="Laminin"/>
    <property type="match status" value="1"/>
</dbReference>
<dbReference type="Proteomes" id="UP000580250">
    <property type="component" value="Unassembled WGS sequence"/>
</dbReference>
<sequence length="150" mass="17612">MFKLIILLFLIIYLIEIKAKIQKNKNNLIDISQEYSINKPVECSFYSKKYFCYNGGKCRKIIYNDELSPIFCICPTNFHGSRCQYLFNPNVYFVDSSTTTTNYLFNKNLKTFLFVGVFTTTMTFTIVIVYKRKEMFLTNNKTCSTPLLVL</sequence>
<feature type="domain" description="EGF-like" evidence="4">
    <location>
        <begin position="39"/>
        <end position="84"/>
    </location>
</feature>
<keyword evidence="1" id="KW-0245">EGF-like domain</keyword>
<dbReference type="SUPFAM" id="SSF57196">
    <property type="entry name" value="EGF/Laminin"/>
    <property type="match status" value="1"/>
</dbReference>
<evidence type="ECO:0000256" key="1">
    <source>
        <dbReference type="PROSITE-ProRule" id="PRU00076"/>
    </source>
</evidence>
<accession>A0A6V7UY55</accession>
<reference evidence="5 6" key="1">
    <citation type="submission" date="2020-08" db="EMBL/GenBank/DDBJ databases">
        <authorList>
            <person name="Koutsovoulos G."/>
            <person name="Danchin GJ E."/>
        </authorList>
    </citation>
    <scope>NUCLEOTIDE SEQUENCE [LARGE SCALE GENOMIC DNA]</scope>
</reference>
<comment type="caution">
    <text evidence="5">The sequence shown here is derived from an EMBL/GenBank/DDBJ whole genome shotgun (WGS) entry which is preliminary data.</text>
</comment>
<dbReference type="EMBL" id="CAJEWN010000123">
    <property type="protein sequence ID" value="CAD2167056.1"/>
    <property type="molecule type" value="Genomic_DNA"/>
</dbReference>
<name>A0A6V7UY55_MELEN</name>
<evidence type="ECO:0000256" key="2">
    <source>
        <dbReference type="SAM" id="Phobius"/>
    </source>
</evidence>
<dbReference type="PROSITE" id="PS00022">
    <property type="entry name" value="EGF_1"/>
    <property type="match status" value="1"/>
</dbReference>
<evidence type="ECO:0000256" key="3">
    <source>
        <dbReference type="SAM" id="SignalP"/>
    </source>
</evidence>
<keyword evidence="2" id="KW-0472">Membrane</keyword>
<keyword evidence="1" id="KW-1015">Disulfide bond</keyword>
<proteinExistence type="predicted"/>
<dbReference type="OrthoDB" id="5811477at2759"/>
<dbReference type="AlphaFoldDB" id="A0A6V7UY55"/>
<protein>
    <recommendedName>
        <fullName evidence="4">EGF-like domain-containing protein</fullName>
    </recommendedName>
</protein>
<feature type="disulfide bond" evidence="1">
    <location>
        <begin position="74"/>
        <end position="83"/>
    </location>
</feature>
<evidence type="ECO:0000259" key="4">
    <source>
        <dbReference type="PROSITE" id="PS50026"/>
    </source>
</evidence>
<evidence type="ECO:0000313" key="5">
    <source>
        <dbReference type="EMBL" id="CAD2167056.1"/>
    </source>
</evidence>